<evidence type="ECO:0000313" key="18">
    <source>
        <dbReference type="EMBL" id="GAM37146.1"/>
    </source>
</evidence>
<keyword evidence="10 15" id="KW-0472">Membrane</keyword>
<comment type="caution">
    <text evidence="18">The sequence shown here is derived from an EMBL/GenBank/DDBJ whole genome shotgun (WGS) entry which is preliminary data.</text>
</comment>
<evidence type="ECO:0000256" key="15">
    <source>
        <dbReference type="SAM" id="Phobius"/>
    </source>
</evidence>
<reference evidence="19" key="1">
    <citation type="journal article" date="2015" name="Genome Announc.">
        <title>Draft genome sequence of Talaromyces cellulolyticus strain Y-94, a source of lignocellulosic biomass-degrading enzymes.</title>
        <authorList>
            <person name="Fujii T."/>
            <person name="Koike H."/>
            <person name="Sawayama S."/>
            <person name="Yano S."/>
            <person name="Inoue H."/>
        </authorList>
    </citation>
    <scope>NUCLEOTIDE SEQUENCE [LARGE SCALE GENOMIC DNA]</scope>
    <source>
        <strain evidence="19">Y-94</strain>
    </source>
</reference>
<evidence type="ECO:0000259" key="17">
    <source>
        <dbReference type="Pfam" id="PF20684"/>
    </source>
</evidence>
<evidence type="ECO:0000256" key="12">
    <source>
        <dbReference type="ARBA" id="ARBA00023288"/>
    </source>
</evidence>
<evidence type="ECO:0000256" key="7">
    <source>
        <dbReference type="ARBA" id="ARBA00022692"/>
    </source>
</evidence>
<evidence type="ECO:0000256" key="9">
    <source>
        <dbReference type="ARBA" id="ARBA00022989"/>
    </source>
</evidence>
<keyword evidence="6" id="KW-0336">GPI-anchor</keyword>
<protein>
    <submittedName>
        <fullName evidence="18">Integral membrane protein</fullName>
    </submittedName>
</protein>
<proteinExistence type="inferred from homology"/>
<keyword evidence="9 15" id="KW-1133">Transmembrane helix</keyword>
<feature type="transmembrane region" description="Helical" evidence="15">
    <location>
        <begin position="259"/>
        <end position="278"/>
    </location>
</feature>
<keyword evidence="6" id="KW-0325">Glycoprotein</keyword>
<accession>A0A6V8H7S7</accession>
<feature type="transmembrane region" description="Helical" evidence="15">
    <location>
        <begin position="298"/>
        <end position="320"/>
    </location>
</feature>
<dbReference type="EMBL" id="DF933818">
    <property type="protein sequence ID" value="GAM37146.1"/>
    <property type="molecule type" value="Genomic_DNA"/>
</dbReference>
<evidence type="ECO:0000256" key="13">
    <source>
        <dbReference type="ARBA" id="ARBA00038359"/>
    </source>
</evidence>
<feature type="transmembrane region" description="Helical" evidence="15">
    <location>
        <begin position="175"/>
        <end position="197"/>
    </location>
</feature>
<dbReference type="PANTHER" id="PTHR33048:SF143">
    <property type="entry name" value="EXTRACELLULAR MEMBRANE PROTEIN CFEM DOMAIN-CONTAINING PROTEIN-RELATED"/>
    <property type="match status" value="1"/>
</dbReference>
<comment type="subcellular location">
    <subcellularLocation>
        <location evidence="2">Membrane</location>
        <topology evidence="2">Lipid-anchor</topology>
        <topology evidence="2">GPI-anchor</topology>
    </subcellularLocation>
    <subcellularLocation>
        <location evidence="1">Membrane</location>
        <topology evidence="1">Multi-pass membrane protein</topology>
    </subcellularLocation>
    <subcellularLocation>
        <location evidence="3">Secreted</location>
    </subcellularLocation>
</comment>
<evidence type="ECO:0000256" key="1">
    <source>
        <dbReference type="ARBA" id="ARBA00004141"/>
    </source>
</evidence>
<dbReference type="GO" id="GO:0005576">
    <property type="term" value="C:extracellular region"/>
    <property type="evidence" value="ECO:0007669"/>
    <property type="project" value="UniProtKB-SubCell"/>
</dbReference>
<keyword evidence="19" id="KW-1185">Reference proteome</keyword>
<organism evidence="18 19">
    <name type="scientific">Talaromyces pinophilus</name>
    <name type="common">Penicillium pinophilum</name>
    <dbReference type="NCBI Taxonomy" id="128442"/>
    <lineage>
        <taxon>Eukaryota</taxon>
        <taxon>Fungi</taxon>
        <taxon>Dikarya</taxon>
        <taxon>Ascomycota</taxon>
        <taxon>Pezizomycotina</taxon>
        <taxon>Eurotiomycetes</taxon>
        <taxon>Eurotiomycetidae</taxon>
        <taxon>Eurotiales</taxon>
        <taxon>Trichocomaceae</taxon>
        <taxon>Talaromyces</taxon>
        <taxon>Talaromyces sect. Talaromyces</taxon>
    </lineage>
</organism>
<evidence type="ECO:0000256" key="14">
    <source>
        <dbReference type="SAM" id="MobiDB-lite"/>
    </source>
</evidence>
<dbReference type="GO" id="GO:0098552">
    <property type="term" value="C:side of membrane"/>
    <property type="evidence" value="ECO:0007669"/>
    <property type="project" value="UniProtKB-KW"/>
</dbReference>
<evidence type="ECO:0000256" key="2">
    <source>
        <dbReference type="ARBA" id="ARBA00004589"/>
    </source>
</evidence>
<feature type="domain" description="Rhodopsin" evidence="17">
    <location>
        <begin position="81"/>
        <end position="322"/>
    </location>
</feature>
<keyword evidence="5" id="KW-0964">Secreted</keyword>
<feature type="transmembrane region" description="Helical" evidence="15">
    <location>
        <begin position="65"/>
        <end position="87"/>
    </location>
</feature>
<dbReference type="InterPro" id="IPR049326">
    <property type="entry name" value="Rhodopsin_dom_fungi"/>
</dbReference>
<evidence type="ECO:0000256" key="3">
    <source>
        <dbReference type="ARBA" id="ARBA00004613"/>
    </source>
</evidence>
<feature type="transmembrane region" description="Helical" evidence="15">
    <location>
        <begin position="222"/>
        <end position="247"/>
    </location>
</feature>
<evidence type="ECO:0000313" key="19">
    <source>
        <dbReference type="Proteomes" id="UP000053095"/>
    </source>
</evidence>
<comment type="similarity">
    <text evidence="4">Belongs to the RBT5 family.</text>
</comment>
<dbReference type="Proteomes" id="UP000053095">
    <property type="component" value="Unassembled WGS sequence"/>
</dbReference>
<feature type="domain" description="CFEM" evidence="16">
    <location>
        <begin position="10"/>
        <end position="53"/>
    </location>
</feature>
<feature type="transmembrane region" description="Helical" evidence="15">
    <location>
        <begin position="141"/>
        <end position="163"/>
    </location>
</feature>
<evidence type="ECO:0000256" key="8">
    <source>
        <dbReference type="ARBA" id="ARBA00022729"/>
    </source>
</evidence>
<keyword evidence="12" id="KW-0449">Lipoprotein</keyword>
<feature type="region of interest" description="Disordered" evidence="14">
    <location>
        <begin position="334"/>
        <end position="358"/>
    </location>
</feature>
<gene>
    <name evidence="18" type="ORF">TCE0_022r06814</name>
</gene>
<dbReference type="Pfam" id="PF20684">
    <property type="entry name" value="Fung_rhodopsin"/>
    <property type="match status" value="1"/>
</dbReference>
<dbReference type="PANTHER" id="PTHR33048">
    <property type="entry name" value="PTH11-LIKE INTEGRAL MEMBRANE PROTEIN (AFU_ORTHOLOGUE AFUA_5G11245)"/>
    <property type="match status" value="1"/>
</dbReference>
<dbReference type="AlphaFoldDB" id="A0A6V8H7S7"/>
<feature type="transmembrane region" description="Helical" evidence="15">
    <location>
        <begin position="99"/>
        <end position="121"/>
    </location>
</feature>
<evidence type="ECO:0000256" key="5">
    <source>
        <dbReference type="ARBA" id="ARBA00022525"/>
    </source>
</evidence>
<keyword evidence="7 15" id="KW-0812">Transmembrane</keyword>
<sequence length="390" mass="43159">MFSTTDPLLGCSPFYLTCICTNAVFKEELTGCVAANCTVKETLTTLNITNTECGVPVRDLTRPSIIVPSVGYIVLLFIASRIYTRLVMVPGNKLGWDDWTILVLGAVMVAVNAGSILLGQAGLGKDIWTLEFDKITQILKIYYIQELLYVTAITLTKICFLLFYLRIFPNSRIRWLINTTAGVVVFYGIAFLFAFVFQCSPISFNWMGWDGEHEGSCVDKNALVLASAAINIVFDLWVIALPIPTLVQLQTSTMLKFQIIVMFSIGFLVTGVSIYRMVMLKEFSTSSNPTWDNAPGGFWSIVEVDVGVFILCLPSVRALLRRFFPNVFGSTNGGMGSSSRATNPRKPGRAPSAGDPLHNTSFVQLIDVNHDGESAKHYETGRTQDYRQES</sequence>
<comment type="similarity">
    <text evidence="13">Belongs to the SAT4 family.</text>
</comment>
<name>A0A6V8H7S7_TALPI</name>
<evidence type="ECO:0000256" key="6">
    <source>
        <dbReference type="ARBA" id="ARBA00022622"/>
    </source>
</evidence>
<evidence type="ECO:0000256" key="10">
    <source>
        <dbReference type="ARBA" id="ARBA00023136"/>
    </source>
</evidence>
<keyword evidence="8" id="KW-0732">Signal</keyword>
<dbReference type="Pfam" id="PF05730">
    <property type="entry name" value="CFEM"/>
    <property type="match status" value="1"/>
</dbReference>
<evidence type="ECO:0000256" key="11">
    <source>
        <dbReference type="ARBA" id="ARBA00023157"/>
    </source>
</evidence>
<dbReference type="InterPro" id="IPR052337">
    <property type="entry name" value="SAT4-like"/>
</dbReference>
<evidence type="ECO:0000259" key="16">
    <source>
        <dbReference type="Pfam" id="PF05730"/>
    </source>
</evidence>
<dbReference type="InterPro" id="IPR008427">
    <property type="entry name" value="Extracellular_membr_CFEM_dom"/>
</dbReference>
<evidence type="ECO:0000256" key="4">
    <source>
        <dbReference type="ARBA" id="ARBA00010031"/>
    </source>
</evidence>
<keyword evidence="11" id="KW-1015">Disulfide bond</keyword>